<evidence type="ECO:0000256" key="1">
    <source>
        <dbReference type="SAM" id="MobiDB-lite"/>
    </source>
</evidence>
<name>A0A1C6VD30_9ACTN</name>
<dbReference type="AlphaFoldDB" id="A0A1C6VD30"/>
<sequence length="96" mass="10321">MRGHGSHVRETPVRRPVEVPAGGTVVARMPTGAELRNMQLDEGVPVLEIRHPEGATEVLAGNQVELPVPPPADPQSTSGQVPLLHEWNTMGVKHGR</sequence>
<feature type="compositionally biased region" description="Basic and acidic residues" evidence="1">
    <location>
        <begin position="7"/>
        <end position="17"/>
    </location>
</feature>
<organism evidence="2 3">
    <name type="scientific">Micromonospora peucetia</name>
    <dbReference type="NCBI Taxonomy" id="47871"/>
    <lineage>
        <taxon>Bacteria</taxon>
        <taxon>Bacillati</taxon>
        <taxon>Actinomycetota</taxon>
        <taxon>Actinomycetes</taxon>
        <taxon>Micromonosporales</taxon>
        <taxon>Micromonosporaceae</taxon>
        <taxon>Micromonospora</taxon>
    </lineage>
</organism>
<gene>
    <name evidence="2" type="ORF">GA0070608_2874</name>
</gene>
<accession>A0A1C6VD30</accession>
<dbReference type="EMBL" id="FMIC01000002">
    <property type="protein sequence ID" value="SCL63934.1"/>
    <property type="molecule type" value="Genomic_DNA"/>
</dbReference>
<dbReference type="STRING" id="47871.GA0070608_2874"/>
<feature type="region of interest" description="Disordered" evidence="1">
    <location>
        <begin position="67"/>
        <end position="96"/>
    </location>
</feature>
<dbReference type="Proteomes" id="UP000199343">
    <property type="component" value="Unassembled WGS sequence"/>
</dbReference>
<evidence type="ECO:0000313" key="3">
    <source>
        <dbReference type="Proteomes" id="UP000199343"/>
    </source>
</evidence>
<evidence type="ECO:0000313" key="2">
    <source>
        <dbReference type="EMBL" id="SCL63934.1"/>
    </source>
</evidence>
<reference evidence="3" key="1">
    <citation type="submission" date="2016-06" db="EMBL/GenBank/DDBJ databases">
        <authorList>
            <person name="Varghese N."/>
            <person name="Submissions Spin"/>
        </authorList>
    </citation>
    <scope>NUCLEOTIDE SEQUENCE [LARGE SCALE GENOMIC DNA]</scope>
    <source>
        <strain evidence="3">DSM 43363</strain>
    </source>
</reference>
<protein>
    <submittedName>
        <fullName evidence="2">Uncharacterized protein</fullName>
    </submittedName>
</protein>
<feature type="region of interest" description="Disordered" evidence="1">
    <location>
        <begin position="1"/>
        <end position="24"/>
    </location>
</feature>
<proteinExistence type="predicted"/>